<keyword evidence="2" id="KW-0238">DNA-binding</keyword>
<feature type="domain" description="HTH marR-type" evidence="4">
    <location>
        <begin position="24"/>
        <end position="156"/>
    </location>
</feature>
<sequence>MTGRTGGIGCLCRIFVGKERDVEKKEIREAMVRMEAARKRILHPYFQKLGLTPGQPRILNKLYEEDHVSQRELADRCTMDVATLSRSLDKLEEAGYVSRQKHPDCRRAFLIVLTEEGRKKAKEVHKTFSRIDSRIWEGIEAEEMKAFLACAEKIIRNLAEE</sequence>
<dbReference type="InterPro" id="IPR000835">
    <property type="entry name" value="HTH_MarR-typ"/>
</dbReference>
<dbReference type="Gene3D" id="1.10.10.10">
    <property type="entry name" value="Winged helix-like DNA-binding domain superfamily/Winged helix DNA-binding domain"/>
    <property type="match status" value="1"/>
</dbReference>
<dbReference type="EMBL" id="DWYY01000144">
    <property type="protein sequence ID" value="HJA94022.1"/>
    <property type="molecule type" value="Genomic_DNA"/>
</dbReference>
<dbReference type="InterPro" id="IPR036390">
    <property type="entry name" value="WH_DNA-bd_sf"/>
</dbReference>
<evidence type="ECO:0000313" key="6">
    <source>
        <dbReference type="Proteomes" id="UP000886858"/>
    </source>
</evidence>
<dbReference type="AlphaFoldDB" id="A0A9D2I854"/>
<organism evidence="5 6">
    <name type="scientific">Candidatus Eisenbergiella merdipullorum</name>
    <dbReference type="NCBI Taxonomy" id="2838553"/>
    <lineage>
        <taxon>Bacteria</taxon>
        <taxon>Bacillati</taxon>
        <taxon>Bacillota</taxon>
        <taxon>Clostridia</taxon>
        <taxon>Lachnospirales</taxon>
        <taxon>Lachnospiraceae</taxon>
        <taxon>Eisenbergiella</taxon>
    </lineage>
</organism>
<dbReference type="PROSITE" id="PS50995">
    <property type="entry name" value="HTH_MARR_2"/>
    <property type="match status" value="1"/>
</dbReference>
<evidence type="ECO:0000256" key="3">
    <source>
        <dbReference type="ARBA" id="ARBA00023163"/>
    </source>
</evidence>
<dbReference type="SUPFAM" id="SSF46785">
    <property type="entry name" value="Winged helix' DNA-binding domain"/>
    <property type="match status" value="1"/>
</dbReference>
<dbReference type="PANTHER" id="PTHR42756">
    <property type="entry name" value="TRANSCRIPTIONAL REGULATOR, MARR"/>
    <property type="match status" value="1"/>
</dbReference>
<dbReference type="SMART" id="SM00347">
    <property type="entry name" value="HTH_MARR"/>
    <property type="match status" value="1"/>
</dbReference>
<protein>
    <submittedName>
        <fullName evidence="5">MarR family transcriptional regulator</fullName>
    </submittedName>
</protein>
<dbReference type="Pfam" id="PF01047">
    <property type="entry name" value="MarR"/>
    <property type="match status" value="1"/>
</dbReference>
<name>A0A9D2I854_9FIRM</name>
<dbReference type="Proteomes" id="UP000886858">
    <property type="component" value="Unassembled WGS sequence"/>
</dbReference>
<gene>
    <name evidence="5" type="ORF">H9717_13095</name>
</gene>
<dbReference type="InterPro" id="IPR011991">
    <property type="entry name" value="ArsR-like_HTH"/>
</dbReference>
<dbReference type="PANTHER" id="PTHR42756:SF1">
    <property type="entry name" value="TRANSCRIPTIONAL REPRESSOR OF EMRAB OPERON"/>
    <property type="match status" value="1"/>
</dbReference>
<dbReference type="PRINTS" id="PR00598">
    <property type="entry name" value="HTHMARR"/>
</dbReference>
<evidence type="ECO:0000256" key="1">
    <source>
        <dbReference type="ARBA" id="ARBA00023015"/>
    </source>
</evidence>
<proteinExistence type="predicted"/>
<evidence type="ECO:0000259" key="4">
    <source>
        <dbReference type="PROSITE" id="PS50995"/>
    </source>
</evidence>
<evidence type="ECO:0000313" key="5">
    <source>
        <dbReference type="EMBL" id="HJA94022.1"/>
    </source>
</evidence>
<accession>A0A9D2I854</accession>
<keyword evidence="3" id="KW-0804">Transcription</keyword>
<comment type="caution">
    <text evidence="5">The sequence shown here is derived from an EMBL/GenBank/DDBJ whole genome shotgun (WGS) entry which is preliminary data.</text>
</comment>
<reference evidence="5" key="2">
    <citation type="submission" date="2021-04" db="EMBL/GenBank/DDBJ databases">
        <authorList>
            <person name="Gilroy R."/>
        </authorList>
    </citation>
    <scope>NUCLEOTIDE SEQUENCE</scope>
    <source>
        <strain evidence="5">CHK179-7159</strain>
    </source>
</reference>
<dbReference type="GO" id="GO:0003700">
    <property type="term" value="F:DNA-binding transcription factor activity"/>
    <property type="evidence" value="ECO:0007669"/>
    <property type="project" value="InterPro"/>
</dbReference>
<evidence type="ECO:0000256" key="2">
    <source>
        <dbReference type="ARBA" id="ARBA00023125"/>
    </source>
</evidence>
<reference evidence="5" key="1">
    <citation type="journal article" date="2021" name="PeerJ">
        <title>Extensive microbial diversity within the chicken gut microbiome revealed by metagenomics and culture.</title>
        <authorList>
            <person name="Gilroy R."/>
            <person name="Ravi A."/>
            <person name="Getino M."/>
            <person name="Pursley I."/>
            <person name="Horton D.L."/>
            <person name="Alikhan N.F."/>
            <person name="Baker D."/>
            <person name="Gharbi K."/>
            <person name="Hall N."/>
            <person name="Watson M."/>
            <person name="Adriaenssens E.M."/>
            <person name="Foster-Nyarko E."/>
            <person name="Jarju S."/>
            <person name="Secka A."/>
            <person name="Antonio M."/>
            <person name="Oren A."/>
            <person name="Chaudhuri R.R."/>
            <person name="La Ragione R."/>
            <person name="Hildebrand F."/>
            <person name="Pallen M.J."/>
        </authorList>
    </citation>
    <scope>NUCLEOTIDE SEQUENCE</scope>
    <source>
        <strain evidence="5">CHK179-7159</strain>
    </source>
</reference>
<dbReference type="CDD" id="cd00090">
    <property type="entry name" value="HTH_ARSR"/>
    <property type="match status" value="1"/>
</dbReference>
<dbReference type="GO" id="GO:0003677">
    <property type="term" value="F:DNA binding"/>
    <property type="evidence" value="ECO:0007669"/>
    <property type="project" value="UniProtKB-KW"/>
</dbReference>
<keyword evidence="1" id="KW-0805">Transcription regulation</keyword>
<dbReference type="InterPro" id="IPR036388">
    <property type="entry name" value="WH-like_DNA-bd_sf"/>
</dbReference>